<keyword evidence="5" id="KW-0614">Plasmid</keyword>
<protein>
    <submittedName>
        <fullName evidence="4">Acetyltransferase domain protein</fullName>
    </submittedName>
    <submittedName>
        <fullName evidence="5">GNAT family N-acetyltransferase</fullName>
    </submittedName>
</protein>
<dbReference type="InterPro" id="IPR051556">
    <property type="entry name" value="N-term/lysine_N-AcTrnsfr"/>
</dbReference>
<dbReference type="PANTHER" id="PTHR42919:SF8">
    <property type="entry name" value="N-ALPHA-ACETYLTRANSFERASE 50"/>
    <property type="match status" value="1"/>
</dbReference>
<dbReference type="Proteomes" id="UP000031876">
    <property type="component" value="Plasmid 3"/>
</dbReference>
<dbReference type="InterPro" id="IPR000182">
    <property type="entry name" value="GNAT_dom"/>
</dbReference>
<gene>
    <name evidence="4" type="ORF">BF38_6182</name>
    <name evidence="5" type="ORF">FOC89_00345</name>
</gene>
<dbReference type="PANTHER" id="PTHR42919">
    <property type="entry name" value="N-ALPHA-ACETYLTRANSFERASE"/>
    <property type="match status" value="1"/>
</dbReference>
<proteinExistence type="predicted"/>
<name>A0A0B5NNJ1_BACTU</name>
<dbReference type="Gene3D" id="3.40.630.30">
    <property type="match status" value="1"/>
</dbReference>
<accession>A0A0B5NNJ1</accession>
<evidence type="ECO:0000313" key="5">
    <source>
        <dbReference type="EMBL" id="QKH22468.1"/>
    </source>
</evidence>
<dbReference type="PROSITE" id="PS51186">
    <property type="entry name" value="GNAT"/>
    <property type="match status" value="1"/>
</dbReference>
<evidence type="ECO:0000313" key="4">
    <source>
        <dbReference type="EMBL" id="AJG73688.1"/>
    </source>
</evidence>
<evidence type="ECO:0000313" key="6">
    <source>
        <dbReference type="Proteomes" id="UP000031876"/>
    </source>
</evidence>
<keyword evidence="1 5" id="KW-0808">Transferase</keyword>
<dbReference type="SUPFAM" id="SSF55729">
    <property type="entry name" value="Acyl-CoA N-acyltransferases (Nat)"/>
    <property type="match status" value="1"/>
</dbReference>
<evidence type="ECO:0000313" key="7">
    <source>
        <dbReference type="Proteomes" id="UP000501107"/>
    </source>
</evidence>
<dbReference type="Pfam" id="PF00583">
    <property type="entry name" value="Acetyltransf_1"/>
    <property type="match status" value="1"/>
</dbReference>
<dbReference type="RefSeq" id="WP_000504248.1">
    <property type="nucleotide sequence ID" value="NZ_CP009332.1"/>
</dbReference>
<organism evidence="5 7">
    <name type="scientific">Bacillus thuringiensis</name>
    <dbReference type="NCBI Taxonomy" id="1428"/>
    <lineage>
        <taxon>Bacteria</taxon>
        <taxon>Bacillati</taxon>
        <taxon>Bacillota</taxon>
        <taxon>Bacilli</taxon>
        <taxon>Bacillales</taxon>
        <taxon>Bacillaceae</taxon>
        <taxon>Bacillus</taxon>
        <taxon>Bacillus cereus group</taxon>
    </lineage>
</organism>
<reference evidence="5 7" key="2">
    <citation type="submission" date="2020-05" db="EMBL/GenBank/DDBJ databases">
        <title>FDA dAtabase for Regulatory Grade micrObial Sequences (FDA-ARGOS): Supporting development and validation of Infectious Disease Dx tests.</title>
        <authorList>
            <person name="Nelson B."/>
            <person name="Plummer A."/>
            <person name="Tallon L."/>
            <person name="Sadzewicz L."/>
            <person name="Zhao X."/>
            <person name="Vavikolanu K."/>
            <person name="Mehta A."/>
            <person name="Aluvathingal J."/>
            <person name="Nadendla S."/>
            <person name="Myers T."/>
            <person name="Yan Y."/>
            <person name="Sichtig H."/>
        </authorList>
    </citation>
    <scope>NUCLEOTIDE SEQUENCE [LARGE SCALE GENOMIC DNA]</scope>
    <source>
        <strain evidence="5 7">FDAARGOS_795</strain>
        <plasmid evidence="5 7">unnamed1</plasmid>
    </source>
</reference>
<geneLocation type="plasmid" evidence="5 7">
    <name>unnamed1</name>
</geneLocation>
<feature type="domain" description="N-acetyltransferase" evidence="3">
    <location>
        <begin position="3"/>
        <end position="147"/>
    </location>
</feature>
<evidence type="ECO:0000256" key="1">
    <source>
        <dbReference type="ARBA" id="ARBA00022679"/>
    </source>
</evidence>
<evidence type="ECO:0000256" key="2">
    <source>
        <dbReference type="ARBA" id="ARBA00023315"/>
    </source>
</evidence>
<dbReference type="InterPro" id="IPR016181">
    <property type="entry name" value="Acyl_CoA_acyltransferase"/>
</dbReference>
<dbReference type="EMBL" id="CP053977">
    <property type="protein sequence ID" value="QKH22468.1"/>
    <property type="molecule type" value="Genomic_DNA"/>
</dbReference>
<sequence>MGELFVDKNVSITDDYNDEDYDTVGENLYAYNVDATKGLLTKPESDIHLFLKDKSGNVVGGICCETYSYCLYIDMFWVSEKYRNKGYGKLLINEAERIGKKAGCTFAHTSTFNYQSPHFYKNMGYEVFGVIEDYPEDIKQFFLKKKL</sequence>
<evidence type="ECO:0000259" key="3">
    <source>
        <dbReference type="PROSITE" id="PS51186"/>
    </source>
</evidence>
<dbReference type="CDD" id="cd04301">
    <property type="entry name" value="NAT_SF"/>
    <property type="match status" value="1"/>
</dbReference>
<dbReference type="EMBL" id="CP009332">
    <property type="protein sequence ID" value="AJG73688.1"/>
    <property type="molecule type" value="Genomic_DNA"/>
</dbReference>
<dbReference type="GO" id="GO:0016747">
    <property type="term" value="F:acyltransferase activity, transferring groups other than amino-acyl groups"/>
    <property type="evidence" value="ECO:0007669"/>
    <property type="project" value="InterPro"/>
</dbReference>
<reference evidence="4 6" key="1">
    <citation type="journal article" date="2015" name="Genome Announc.">
        <title>Complete genome sequences for 35 biothreat assay-relevant bacillus species.</title>
        <authorList>
            <person name="Johnson S.L."/>
            <person name="Daligault H.E."/>
            <person name="Davenport K.W."/>
            <person name="Jaissle J."/>
            <person name="Frey K.G."/>
            <person name="Ladner J.T."/>
            <person name="Broomall S.M."/>
            <person name="Bishop-Lilly K.A."/>
            <person name="Bruce D.C."/>
            <person name="Gibbons H.S."/>
            <person name="Coyne S.R."/>
            <person name="Lo C.C."/>
            <person name="Meincke L."/>
            <person name="Munk A.C."/>
            <person name="Koroleva G.I."/>
            <person name="Rosenzweig C.N."/>
            <person name="Palacios G.F."/>
            <person name="Redden C.L."/>
            <person name="Minogue T.D."/>
            <person name="Chain P.S."/>
        </authorList>
    </citation>
    <scope>NUCLEOTIDE SEQUENCE [LARGE SCALE GENOMIC DNA]</scope>
    <source>
        <strain evidence="4 6">HD1011</strain>
        <plasmid evidence="4 6">3</plasmid>
    </source>
</reference>
<keyword evidence="2" id="KW-0012">Acyltransferase</keyword>
<dbReference type="AlphaFoldDB" id="A0A0B5NNJ1"/>
<geneLocation type="plasmid" evidence="4 6">
    <name>3</name>
</geneLocation>
<dbReference type="KEGG" id="btw:BF38_6182"/>
<dbReference type="Proteomes" id="UP000501107">
    <property type="component" value="Plasmid unnamed1"/>
</dbReference>